<dbReference type="EMBL" id="VTAW01000006">
    <property type="protein sequence ID" value="TYT62695.1"/>
    <property type="molecule type" value="Genomic_DNA"/>
</dbReference>
<accession>A0A5D5AP87</accession>
<evidence type="ECO:0000259" key="1">
    <source>
        <dbReference type="Pfam" id="PF01895"/>
    </source>
</evidence>
<dbReference type="GO" id="GO:0030643">
    <property type="term" value="P:intracellular phosphate ion homeostasis"/>
    <property type="evidence" value="ECO:0007669"/>
    <property type="project" value="InterPro"/>
</dbReference>
<dbReference type="PANTHER" id="PTHR42930:SF6">
    <property type="entry name" value="PHOSPHATE REGULATORY PROTEIN-LIKE PROTEIN"/>
    <property type="match status" value="1"/>
</dbReference>
<dbReference type="Gene3D" id="1.20.58.220">
    <property type="entry name" value="Phosphate transport system protein phou homolog 2, domain 2"/>
    <property type="match status" value="1"/>
</dbReference>
<dbReference type="SUPFAM" id="SSF109755">
    <property type="entry name" value="PhoU-like"/>
    <property type="match status" value="1"/>
</dbReference>
<comment type="caution">
    <text evidence="2">The sequence shown here is derived from an EMBL/GenBank/DDBJ whole genome shotgun (WGS) entry which is preliminary data.</text>
</comment>
<dbReference type="GO" id="GO:0045936">
    <property type="term" value="P:negative regulation of phosphate metabolic process"/>
    <property type="evidence" value="ECO:0007669"/>
    <property type="project" value="InterPro"/>
</dbReference>
<dbReference type="PANTHER" id="PTHR42930">
    <property type="entry name" value="PHOSPHATE-SPECIFIC TRANSPORT SYSTEM ACCESSORY PROTEIN PHOU"/>
    <property type="match status" value="1"/>
</dbReference>
<evidence type="ECO:0000313" key="2">
    <source>
        <dbReference type="EMBL" id="TYT62695.1"/>
    </source>
</evidence>
<evidence type="ECO:0000313" key="3">
    <source>
        <dbReference type="Proteomes" id="UP000324104"/>
    </source>
</evidence>
<dbReference type="InterPro" id="IPR026022">
    <property type="entry name" value="PhoU_dom"/>
</dbReference>
<name>A0A5D5AP87_9EURY</name>
<reference evidence="2 3" key="1">
    <citation type="submission" date="2019-08" db="EMBL/GenBank/DDBJ databases">
        <title>Archaea genome.</title>
        <authorList>
            <person name="Kajale S."/>
            <person name="Shouche Y."/>
            <person name="Deshpande N."/>
            <person name="Sharma A."/>
        </authorList>
    </citation>
    <scope>NUCLEOTIDE SEQUENCE [LARGE SCALE GENOMIC DNA]</scope>
    <source>
        <strain evidence="2 3">ESP3B_9</strain>
    </source>
</reference>
<dbReference type="RefSeq" id="WP_149080712.1">
    <property type="nucleotide sequence ID" value="NZ_VTAW01000006.1"/>
</dbReference>
<dbReference type="Proteomes" id="UP000324104">
    <property type="component" value="Unassembled WGS sequence"/>
</dbReference>
<organism evidence="2 3">
    <name type="scientific">Natrialba swarupiae</name>
    <dbReference type="NCBI Taxonomy" id="2448032"/>
    <lineage>
        <taxon>Archaea</taxon>
        <taxon>Methanobacteriati</taxon>
        <taxon>Methanobacteriota</taxon>
        <taxon>Stenosarchaea group</taxon>
        <taxon>Halobacteria</taxon>
        <taxon>Halobacteriales</taxon>
        <taxon>Natrialbaceae</taxon>
        <taxon>Natrialba</taxon>
    </lineage>
</organism>
<protein>
    <submittedName>
        <fullName evidence="2">Phosphate uptake regulator PhoU</fullName>
    </submittedName>
</protein>
<dbReference type="Pfam" id="PF01895">
    <property type="entry name" value="PhoU"/>
    <property type="match status" value="1"/>
</dbReference>
<dbReference type="InterPro" id="IPR038078">
    <property type="entry name" value="PhoU-like_sf"/>
</dbReference>
<keyword evidence="3" id="KW-1185">Reference proteome</keyword>
<proteinExistence type="predicted"/>
<gene>
    <name evidence="2" type="ORF">FYC77_06585</name>
</gene>
<dbReference type="AlphaFoldDB" id="A0A5D5AP87"/>
<dbReference type="InterPro" id="IPR028366">
    <property type="entry name" value="PhoU"/>
</dbReference>
<sequence>MSNGEHPAEYEPVERKVQLAGNSTFVVSLPKEWARAQDLESGASMYLYPHEDRLIAAAETVTGRTQPVTVDAAGLDDETVLRRVEAAYVEGCDRITITDLEGLEPDSRRRLERSIGRLVGVAIQTATDETMTVTNVLDASEVSLPQTLAQIRQLTLEMYEDAIESFCRGDADLARRVIDRDDDVDRLFAFVSRGVYRGLEDVREINHLETDRTSAFREYRVADELERIADDATEIAAAATKRSGPVDDEFVSEIESIGAQTRSVVEHAFDGEQARVIEAAATARDRIATFDDRLAKRDVPEGYLYGTVVQRLGQTTEHGLAIADATVESTIEGSQSR</sequence>
<feature type="domain" description="PhoU" evidence="1">
    <location>
        <begin position="150"/>
        <end position="237"/>
    </location>
</feature>